<dbReference type="PROSITE" id="PS51194">
    <property type="entry name" value="HELICASE_CTER"/>
    <property type="match status" value="1"/>
</dbReference>
<dbReference type="EMBL" id="BLYI01000047">
    <property type="protein sequence ID" value="GFO85850.1"/>
    <property type="molecule type" value="Genomic_DNA"/>
</dbReference>
<evidence type="ECO:0000259" key="12">
    <source>
        <dbReference type="PROSITE" id="PS51643"/>
    </source>
</evidence>
<name>A0A916QAV6_9FIRM</name>
<organism evidence="13 14">
    <name type="scientific">Anaerostipes butyraticus</name>
    <dbReference type="NCBI Taxonomy" id="645466"/>
    <lineage>
        <taxon>Bacteria</taxon>
        <taxon>Bacillati</taxon>
        <taxon>Bacillota</taxon>
        <taxon>Clostridia</taxon>
        <taxon>Lachnospirales</taxon>
        <taxon>Lachnospiraceae</taxon>
        <taxon>Anaerostipes</taxon>
    </lineage>
</organism>
<dbReference type="GO" id="GO:0004386">
    <property type="term" value="F:helicase activity"/>
    <property type="evidence" value="ECO:0007669"/>
    <property type="project" value="UniProtKB-KW"/>
</dbReference>
<dbReference type="InterPro" id="IPR054712">
    <property type="entry name" value="Cas3-like_dom"/>
</dbReference>
<keyword evidence="8" id="KW-0067">ATP-binding</keyword>
<dbReference type="Gene3D" id="3.40.50.300">
    <property type="entry name" value="P-loop containing nucleotide triphosphate hydrolases"/>
    <property type="match status" value="2"/>
</dbReference>
<reference evidence="13" key="1">
    <citation type="submission" date="2020-06" db="EMBL/GenBank/DDBJ databases">
        <title>Characterization of fructooligosaccharide metabolism and fructooligosaccharide-degrading enzymes in human commensal butyrate producers.</title>
        <authorList>
            <person name="Tanno H."/>
            <person name="Fujii T."/>
            <person name="Hirano K."/>
            <person name="Maeno S."/>
            <person name="Tonozuka T."/>
            <person name="Sakamoto M."/>
            <person name="Ohkuma M."/>
            <person name="Tochio T."/>
            <person name="Endo A."/>
        </authorList>
    </citation>
    <scope>NUCLEOTIDE SEQUENCE</scope>
    <source>
        <strain evidence="13">JCM 17466</strain>
    </source>
</reference>
<feature type="domain" description="Helicase ATP-binding" evidence="10">
    <location>
        <begin position="313"/>
        <end position="504"/>
    </location>
</feature>
<evidence type="ECO:0000313" key="14">
    <source>
        <dbReference type="Proteomes" id="UP000613208"/>
    </source>
</evidence>
<dbReference type="InterPro" id="IPR014001">
    <property type="entry name" value="Helicase_ATP-bd"/>
</dbReference>
<comment type="caution">
    <text evidence="13">The sequence shown here is derived from an EMBL/GenBank/DDBJ whole genome shotgun (WGS) entry which is preliminary data.</text>
</comment>
<evidence type="ECO:0000259" key="11">
    <source>
        <dbReference type="PROSITE" id="PS51194"/>
    </source>
</evidence>
<dbReference type="Gene3D" id="1.10.3210.30">
    <property type="match status" value="1"/>
</dbReference>
<dbReference type="InterPro" id="IPR011545">
    <property type="entry name" value="DEAD/DEAH_box_helicase_dom"/>
</dbReference>
<dbReference type="CDD" id="cd09641">
    <property type="entry name" value="Cas3''_I"/>
    <property type="match status" value="1"/>
</dbReference>
<dbReference type="GO" id="GO:0005524">
    <property type="term" value="F:ATP binding"/>
    <property type="evidence" value="ECO:0007669"/>
    <property type="project" value="UniProtKB-KW"/>
</dbReference>
<keyword evidence="6" id="KW-0378">Hydrolase</keyword>
<dbReference type="PANTHER" id="PTHR24031">
    <property type="entry name" value="RNA HELICASE"/>
    <property type="match status" value="1"/>
</dbReference>
<keyword evidence="3" id="KW-0540">Nuclease</keyword>
<keyword evidence="4" id="KW-0479">Metal-binding</keyword>
<feature type="domain" description="HD Cas3-type" evidence="12">
    <location>
        <begin position="21"/>
        <end position="241"/>
    </location>
</feature>
<comment type="similarity">
    <text evidence="1">In the N-terminal section; belongs to the CRISPR-associated nuclease Cas3-HD family.</text>
</comment>
<dbReference type="InterPro" id="IPR038257">
    <property type="entry name" value="CRISPR-assoc_Cas3_HD_sf"/>
</dbReference>
<dbReference type="PROSITE" id="PS51192">
    <property type="entry name" value="HELICASE_ATP_BIND_1"/>
    <property type="match status" value="1"/>
</dbReference>
<keyword evidence="14" id="KW-1185">Reference proteome</keyword>
<evidence type="ECO:0000313" key="13">
    <source>
        <dbReference type="EMBL" id="GFO85850.1"/>
    </source>
</evidence>
<sequence>MCFIELKTVLANEYPIYAHKKDSKKELLEEHIERCEYYFRKIYDQKKLGAVVHRFGRMLNFHDSEFIDTFLQDLLFQMIVFHDLGKCNPLFQKRKMQNPDIPDDCETACGTEHSLLSSILYIDYFWDKIEEYSLEKREKKQLKILAAEHAFIISRHHGNLNEFETYIKKLKGLEAKEIILALQQNRIPGFKGLRCLEDHTIEKVLNDRIYKGRNKLSREQECAKYFYYRMVYSLLVACDYYATTEFTKDMKLQDIGKGCSIDKFQSAYEKSEILKSIRKYEREQYSSAKDDSFQMKKMNDLRSEIFLDVENVLKDHQDQSVFFLEAPTGSGKTNISINASFQLMKGENKLMYIYPFNTLVEQTKQTLQKLFPDKDLQKQIVVVNSLTPIAEEQENTDDSEKYYQKSLLDRQFLDYPFILSTHVSFFNLLFGSRKEDIFGFFQLSQAIIVLDEIQSYRNEIWTEIMIMLKACAELMNMKIIIMSATLPRLEQLGGDDTGVTYLLKDSRIYFQHPVFQKRVSEISFELLKENLAMETLLEHVIKTAKGNPKSKILIEFITKKSAYKFYNLLSEHKELKVPVQCITGDDSLYEREKILRPIKEKSIQGMLLVATQVIEAGVDIDMDIGYKNISKLDSEEQFLGRINRSYKKEGKVYFFHLDEAKRIYRNDCRMTEELTLKHSEMQKVLMDKNFSEYYEKVFEILKSNRNESTDREGLNYFFDKDVQRLNYPEVSKRMALIEDDQWSMSIVVCRKLMFDDGTYLDGEEVWERYKSLLMNSNMAYAEKQVKLSIARSQLSYFTYQIKRNYNLACDDNIGELFCIKDGERFFENGKIDLEELEKHNSLFL</sequence>
<keyword evidence="9" id="KW-0051">Antiviral defense</keyword>
<evidence type="ECO:0000256" key="7">
    <source>
        <dbReference type="ARBA" id="ARBA00022806"/>
    </source>
</evidence>
<evidence type="ECO:0000259" key="10">
    <source>
        <dbReference type="PROSITE" id="PS51192"/>
    </source>
</evidence>
<evidence type="ECO:0000256" key="4">
    <source>
        <dbReference type="ARBA" id="ARBA00022723"/>
    </source>
</evidence>
<dbReference type="InterPro" id="IPR006483">
    <property type="entry name" value="CRISPR-assoc_Cas3_HD"/>
</dbReference>
<dbReference type="GO" id="GO:0016787">
    <property type="term" value="F:hydrolase activity"/>
    <property type="evidence" value="ECO:0007669"/>
    <property type="project" value="UniProtKB-KW"/>
</dbReference>
<dbReference type="InterPro" id="IPR001650">
    <property type="entry name" value="Helicase_C-like"/>
</dbReference>
<keyword evidence="7" id="KW-0347">Helicase</keyword>
<dbReference type="GO" id="GO:0051607">
    <property type="term" value="P:defense response to virus"/>
    <property type="evidence" value="ECO:0007669"/>
    <property type="project" value="UniProtKB-KW"/>
</dbReference>
<dbReference type="Proteomes" id="UP000613208">
    <property type="component" value="Unassembled WGS sequence"/>
</dbReference>
<evidence type="ECO:0000256" key="3">
    <source>
        <dbReference type="ARBA" id="ARBA00022722"/>
    </source>
</evidence>
<comment type="similarity">
    <text evidence="2">In the central section; belongs to the CRISPR-associated helicase Cas3 family.</text>
</comment>
<dbReference type="NCBIfam" id="TIGR01596">
    <property type="entry name" value="cas3_HD"/>
    <property type="match status" value="1"/>
</dbReference>
<evidence type="ECO:0000256" key="8">
    <source>
        <dbReference type="ARBA" id="ARBA00022840"/>
    </source>
</evidence>
<dbReference type="NCBIfam" id="TIGR01587">
    <property type="entry name" value="cas3_core"/>
    <property type="match status" value="1"/>
</dbReference>
<dbReference type="Pfam" id="PF00270">
    <property type="entry name" value="DEAD"/>
    <property type="match status" value="1"/>
</dbReference>
<dbReference type="AlphaFoldDB" id="A0A916QAV6"/>
<proteinExistence type="inferred from homology"/>
<feature type="domain" description="Helicase C-terminal" evidence="11">
    <location>
        <begin position="536"/>
        <end position="689"/>
    </location>
</feature>
<evidence type="ECO:0000256" key="2">
    <source>
        <dbReference type="ARBA" id="ARBA00009046"/>
    </source>
</evidence>
<dbReference type="GO" id="GO:0003676">
    <property type="term" value="F:nucleic acid binding"/>
    <property type="evidence" value="ECO:0007669"/>
    <property type="project" value="InterPro"/>
</dbReference>
<evidence type="ECO:0000256" key="5">
    <source>
        <dbReference type="ARBA" id="ARBA00022741"/>
    </source>
</evidence>
<keyword evidence="5" id="KW-0547">Nucleotide-binding</keyword>
<dbReference type="SUPFAM" id="SSF52540">
    <property type="entry name" value="P-loop containing nucleoside triphosphate hydrolases"/>
    <property type="match status" value="1"/>
</dbReference>
<evidence type="ECO:0000256" key="9">
    <source>
        <dbReference type="ARBA" id="ARBA00023118"/>
    </source>
</evidence>
<evidence type="ECO:0000256" key="6">
    <source>
        <dbReference type="ARBA" id="ARBA00022801"/>
    </source>
</evidence>
<gene>
    <name evidence="13" type="ORF">ANBU17_21970</name>
</gene>
<accession>A0A916QAV6</accession>
<dbReference type="RefSeq" id="WP_201311543.1">
    <property type="nucleotide sequence ID" value="NZ_BLYI01000047.1"/>
</dbReference>
<dbReference type="PROSITE" id="PS51643">
    <property type="entry name" value="HD_CAS3"/>
    <property type="match status" value="1"/>
</dbReference>
<dbReference type="InterPro" id="IPR027417">
    <property type="entry name" value="P-loop_NTPase"/>
</dbReference>
<dbReference type="Pfam" id="PF22590">
    <property type="entry name" value="Cas3-like_C_2"/>
    <property type="match status" value="1"/>
</dbReference>
<dbReference type="SMART" id="SM00487">
    <property type="entry name" value="DEXDc"/>
    <property type="match status" value="1"/>
</dbReference>
<evidence type="ECO:0000256" key="1">
    <source>
        <dbReference type="ARBA" id="ARBA00006847"/>
    </source>
</evidence>
<dbReference type="SMART" id="SM00490">
    <property type="entry name" value="HELICc"/>
    <property type="match status" value="1"/>
</dbReference>
<dbReference type="GO" id="GO:0004518">
    <property type="term" value="F:nuclease activity"/>
    <property type="evidence" value="ECO:0007669"/>
    <property type="project" value="UniProtKB-KW"/>
</dbReference>
<dbReference type="InterPro" id="IPR006474">
    <property type="entry name" value="Helicase_Cas3_CRISPR-ass_core"/>
</dbReference>
<protein>
    <submittedName>
        <fullName evidence="13">CRISPR-associated helicase/endonuclease Cas3</fullName>
    </submittedName>
</protein>
<dbReference type="GO" id="GO:0046872">
    <property type="term" value="F:metal ion binding"/>
    <property type="evidence" value="ECO:0007669"/>
    <property type="project" value="UniProtKB-KW"/>
</dbReference>